<organism evidence="2">
    <name type="scientific">Micrurus paraensis</name>
    <dbReference type="NCBI Taxonomy" id="1970185"/>
    <lineage>
        <taxon>Eukaryota</taxon>
        <taxon>Metazoa</taxon>
        <taxon>Chordata</taxon>
        <taxon>Craniata</taxon>
        <taxon>Vertebrata</taxon>
        <taxon>Euteleostomi</taxon>
        <taxon>Lepidosauria</taxon>
        <taxon>Squamata</taxon>
        <taxon>Bifurcata</taxon>
        <taxon>Unidentata</taxon>
        <taxon>Episquamata</taxon>
        <taxon>Toxicofera</taxon>
        <taxon>Serpentes</taxon>
        <taxon>Colubroidea</taxon>
        <taxon>Elapidae</taxon>
        <taxon>Elapinae</taxon>
        <taxon>Micrurus</taxon>
    </lineage>
</organism>
<dbReference type="EMBL" id="IACL01107688">
    <property type="protein sequence ID" value="LAB15307.1"/>
    <property type="molecule type" value="Transcribed_RNA"/>
</dbReference>
<proteinExistence type="predicted"/>
<protein>
    <submittedName>
        <fullName evidence="2">Uncharacterized protein</fullName>
    </submittedName>
</protein>
<feature type="signal peptide" evidence="1">
    <location>
        <begin position="1"/>
        <end position="22"/>
    </location>
</feature>
<evidence type="ECO:0000313" key="2">
    <source>
        <dbReference type="EMBL" id="LAB15307.1"/>
    </source>
</evidence>
<keyword evidence="1" id="KW-0732">Signal</keyword>
<name>A0A2D4L2T1_9SAUR</name>
<reference evidence="2" key="2">
    <citation type="submission" date="2017-11" db="EMBL/GenBank/DDBJ databases">
        <title>Coralsnake Venomics: Analyses of Venom Gland Transcriptomes and Proteomes of Six Brazilian Taxa.</title>
        <authorList>
            <person name="Aird S.D."/>
            <person name="Jorge da Silva N."/>
            <person name="Qiu L."/>
            <person name="Villar-Briones A."/>
            <person name="Aparecida-Saddi V."/>
            <person name="Campos-Telles M.P."/>
            <person name="Grau M."/>
            <person name="Mikheyev A.S."/>
        </authorList>
    </citation>
    <scope>NUCLEOTIDE SEQUENCE</scope>
    <source>
        <tissue evidence="2">Venom_gland</tissue>
    </source>
</reference>
<dbReference type="AlphaFoldDB" id="A0A2D4L2T1"/>
<reference evidence="2" key="1">
    <citation type="submission" date="2017-07" db="EMBL/GenBank/DDBJ databases">
        <authorList>
            <person name="Mikheyev A."/>
            <person name="Grau M."/>
        </authorList>
    </citation>
    <scope>NUCLEOTIDE SEQUENCE</scope>
    <source>
        <tissue evidence="2">Venom_gland</tissue>
    </source>
</reference>
<evidence type="ECO:0000256" key="1">
    <source>
        <dbReference type="SAM" id="SignalP"/>
    </source>
</evidence>
<sequence>MELTHLIPRLTFLLSLSYISLFCSIKEKKTINNSIKCSRGGLQKLQREKGYIDELKISTVCKIILHTPISCSRASRVVVARLEGAWQHIFPRSGSEFIALLKILVGCRACSRL</sequence>
<accession>A0A2D4L2T1</accession>
<feature type="chain" id="PRO_5013541602" evidence="1">
    <location>
        <begin position="23"/>
        <end position="113"/>
    </location>
</feature>